<keyword evidence="2" id="KW-1185">Reference proteome</keyword>
<evidence type="ECO:0000313" key="1">
    <source>
        <dbReference type="EMBL" id="OXU18663.1"/>
    </source>
</evidence>
<proteinExistence type="predicted"/>
<gene>
    <name evidence="1" type="ORF">TSAR_011279</name>
</gene>
<sequence length="129" mass="15596">MKYCGTCFKKLRDERREYIQRVTYTLNGSLKTVHYYLFCKTHYRPKYKTFTDVTEVSTLINLTRLPNTEERITITTNELQENEMYKDKDILPRDNEIQITTETLEDNFIDMELLPDMEIQEFPLTDFDK</sequence>
<evidence type="ECO:0000313" key="2">
    <source>
        <dbReference type="Proteomes" id="UP000215335"/>
    </source>
</evidence>
<dbReference type="EMBL" id="NNAY01003914">
    <property type="protein sequence ID" value="OXU18663.1"/>
    <property type="molecule type" value="Genomic_DNA"/>
</dbReference>
<accession>A0A232EJY5</accession>
<reference evidence="1 2" key="1">
    <citation type="journal article" date="2017" name="Curr. Biol.">
        <title>The Evolution of Venom by Co-option of Single-Copy Genes.</title>
        <authorList>
            <person name="Martinson E.O."/>
            <person name="Mrinalini"/>
            <person name="Kelkar Y.D."/>
            <person name="Chang C.H."/>
            <person name="Werren J.H."/>
        </authorList>
    </citation>
    <scope>NUCLEOTIDE SEQUENCE [LARGE SCALE GENOMIC DNA]</scope>
    <source>
        <strain evidence="1 2">Alberta</strain>
        <tissue evidence="1">Whole body</tissue>
    </source>
</reference>
<comment type="caution">
    <text evidence="1">The sequence shown here is derived from an EMBL/GenBank/DDBJ whole genome shotgun (WGS) entry which is preliminary data.</text>
</comment>
<name>A0A232EJY5_9HYME</name>
<dbReference type="Proteomes" id="UP000215335">
    <property type="component" value="Unassembled WGS sequence"/>
</dbReference>
<protein>
    <submittedName>
        <fullName evidence="1">Uncharacterized protein</fullName>
    </submittedName>
</protein>
<organism evidence="1 2">
    <name type="scientific">Trichomalopsis sarcophagae</name>
    <dbReference type="NCBI Taxonomy" id="543379"/>
    <lineage>
        <taxon>Eukaryota</taxon>
        <taxon>Metazoa</taxon>
        <taxon>Ecdysozoa</taxon>
        <taxon>Arthropoda</taxon>
        <taxon>Hexapoda</taxon>
        <taxon>Insecta</taxon>
        <taxon>Pterygota</taxon>
        <taxon>Neoptera</taxon>
        <taxon>Endopterygota</taxon>
        <taxon>Hymenoptera</taxon>
        <taxon>Apocrita</taxon>
        <taxon>Proctotrupomorpha</taxon>
        <taxon>Chalcidoidea</taxon>
        <taxon>Pteromalidae</taxon>
        <taxon>Pteromalinae</taxon>
        <taxon>Trichomalopsis</taxon>
    </lineage>
</organism>
<dbReference type="AlphaFoldDB" id="A0A232EJY5"/>